<comment type="caution">
    <text evidence="3">The sequence shown here is derived from an EMBL/GenBank/DDBJ whole genome shotgun (WGS) entry which is preliminary data.</text>
</comment>
<dbReference type="Pfam" id="PF13180">
    <property type="entry name" value="PDZ_2"/>
    <property type="match status" value="1"/>
</dbReference>
<reference evidence="3 4" key="1">
    <citation type="submission" date="2022-05" db="EMBL/GenBank/DDBJ databases">
        <title>Sporolactobacillus sp nov CPB3-1, isolated from tree bark (Mangifera indica L.).</title>
        <authorList>
            <person name="Phuengjayaem S."/>
            <person name="Tanasupawat S."/>
        </authorList>
    </citation>
    <scope>NUCLEOTIDE SEQUENCE [LARGE SCALE GENOMIC DNA]</scope>
    <source>
        <strain evidence="3 4">CPB3-1</strain>
    </source>
</reference>
<dbReference type="EC" id="3.4.21.53" evidence="1"/>
<feature type="active site" evidence="1">
    <location>
        <position position="240"/>
    </location>
</feature>
<dbReference type="InterPro" id="IPR008269">
    <property type="entry name" value="Lon_proteolytic"/>
</dbReference>
<dbReference type="EMBL" id="JAMAST010000002">
    <property type="protein sequence ID" value="MCL1630958.1"/>
    <property type="molecule type" value="Genomic_DNA"/>
</dbReference>
<evidence type="ECO:0000256" key="1">
    <source>
        <dbReference type="PROSITE-ProRule" id="PRU01122"/>
    </source>
</evidence>
<dbReference type="SUPFAM" id="SSF50156">
    <property type="entry name" value="PDZ domain-like"/>
    <property type="match status" value="1"/>
</dbReference>
<evidence type="ECO:0000313" key="3">
    <source>
        <dbReference type="EMBL" id="MCL1630958.1"/>
    </source>
</evidence>
<evidence type="ECO:0000313" key="4">
    <source>
        <dbReference type="Proteomes" id="UP001203004"/>
    </source>
</evidence>
<sequence length="337" mass="37469">MKRKAFRWLLAVILFVLIALNFIRTPYYVQRPGNAESMSKMVNVKGADRIDGDYRLVYIYLGQATIYQYLWAKFDGNKYTTIVKASQVKMPDENDQDYNLRQKNYMNSAQQAAAYVAYKASGKHPKLMEEGVLIYGVMKNMPNSSLLQTGDLIIGVDNHKISDMEDLNRFVKNKKLGERFPLTIIRKNQIKKVTVQIAKFPKAYAQSGRGWGIGIFQDNYVKVNVHPKVVFDIKNIGGPSAGLMMSLEIYDQLNPQNLAKGRTIAGTGTIATNGEVGPIGGIAEKVVGASKSGVDVFFAPVASHEADAAKKTAKEINSSMKIVPVHTFQDAVDYLTQ</sequence>
<organism evidence="3 4">
    <name type="scientific">Sporolactobacillus mangiferae</name>
    <dbReference type="NCBI Taxonomy" id="2940498"/>
    <lineage>
        <taxon>Bacteria</taxon>
        <taxon>Bacillati</taxon>
        <taxon>Bacillota</taxon>
        <taxon>Bacilli</taxon>
        <taxon>Bacillales</taxon>
        <taxon>Sporolactobacillaceae</taxon>
        <taxon>Sporolactobacillus</taxon>
    </lineage>
</organism>
<keyword evidence="1" id="KW-0645">Protease</keyword>
<accession>A0ABT0M8N3</accession>
<keyword evidence="1" id="KW-0378">Hydrolase</keyword>
<dbReference type="InterPro" id="IPR036034">
    <property type="entry name" value="PDZ_sf"/>
</dbReference>
<dbReference type="Gene3D" id="3.30.230.10">
    <property type="match status" value="1"/>
</dbReference>
<name>A0ABT0M8N3_9BACL</name>
<comment type="similarity">
    <text evidence="1">Belongs to the peptidase S16 family.</text>
</comment>
<protein>
    <recommendedName>
        <fullName evidence="1">endopeptidase La</fullName>
        <ecNumber evidence="1">3.4.21.53</ecNumber>
    </recommendedName>
</protein>
<keyword evidence="1" id="KW-0720">Serine protease</keyword>
<dbReference type="RefSeq" id="WP_249097590.1">
    <property type="nucleotide sequence ID" value="NZ_JAMAST010000002.1"/>
</dbReference>
<comment type="catalytic activity">
    <reaction evidence="1">
        <text>Hydrolysis of proteins in presence of ATP.</text>
        <dbReference type="EC" id="3.4.21.53"/>
    </reaction>
</comment>
<dbReference type="Pfam" id="PF05362">
    <property type="entry name" value="Lon_C"/>
    <property type="match status" value="1"/>
</dbReference>
<dbReference type="Proteomes" id="UP001203004">
    <property type="component" value="Unassembled WGS sequence"/>
</dbReference>
<dbReference type="PANTHER" id="PTHR10046">
    <property type="entry name" value="ATP DEPENDENT LON PROTEASE FAMILY MEMBER"/>
    <property type="match status" value="1"/>
</dbReference>
<dbReference type="InterPro" id="IPR001478">
    <property type="entry name" value="PDZ"/>
</dbReference>
<dbReference type="NCBIfam" id="NF041438">
    <property type="entry name" value="SepM_fam_S16"/>
    <property type="match status" value="1"/>
</dbReference>
<evidence type="ECO:0000259" key="2">
    <source>
        <dbReference type="PROSITE" id="PS51786"/>
    </source>
</evidence>
<gene>
    <name evidence="3" type="ORF">M3N64_03235</name>
</gene>
<dbReference type="InterPro" id="IPR020568">
    <property type="entry name" value="Ribosomal_Su5_D2-typ_SF"/>
</dbReference>
<dbReference type="InterPro" id="IPR027065">
    <property type="entry name" value="Lon_Prtase"/>
</dbReference>
<feature type="domain" description="Lon proteolytic" evidence="2">
    <location>
        <begin position="235"/>
        <end position="337"/>
    </location>
</feature>
<dbReference type="InterPro" id="IPR014721">
    <property type="entry name" value="Ribsml_uS5_D2-typ_fold_subgr"/>
</dbReference>
<dbReference type="SUPFAM" id="SSF54211">
    <property type="entry name" value="Ribosomal protein S5 domain 2-like"/>
    <property type="match status" value="1"/>
</dbReference>
<proteinExistence type="inferred from homology"/>
<dbReference type="PROSITE" id="PS51786">
    <property type="entry name" value="LON_PROTEOLYTIC"/>
    <property type="match status" value="1"/>
</dbReference>
<keyword evidence="4" id="KW-1185">Reference proteome</keyword>
<feature type="active site" evidence="1">
    <location>
        <position position="285"/>
    </location>
</feature>